<organism evidence="2 3">
    <name type="scientific">Hymenobacter segetis</name>
    <dbReference type="NCBI Taxonomy" id="2025509"/>
    <lineage>
        <taxon>Bacteria</taxon>
        <taxon>Pseudomonadati</taxon>
        <taxon>Bacteroidota</taxon>
        <taxon>Cytophagia</taxon>
        <taxon>Cytophagales</taxon>
        <taxon>Hymenobacteraceae</taxon>
        <taxon>Hymenobacter</taxon>
    </lineage>
</organism>
<evidence type="ECO:0000256" key="1">
    <source>
        <dbReference type="SAM" id="SignalP"/>
    </source>
</evidence>
<accession>A0ABU9LVC3</accession>
<evidence type="ECO:0000313" key="3">
    <source>
        <dbReference type="Proteomes" id="UP001479606"/>
    </source>
</evidence>
<dbReference type="RefSeq" id="WP_342297940.1">
    <property type="nucleotide sequence ID" value="NZ_JBCEVZ010000021.1"/>
</dbReference>
<evidence type="ECO:0000313" key="2">
    <source>
        <dbReference type="EMBL" id="MEL5994649.1"/>
    </source>
</evidence>
<feature type="signal peptide" evidence="1">
    <location>
        <begin position="1"/>
        <end position="19"/>
    </location>
</feature>
<dbReference type="Proteomes" id="UP001479606">
    <property type="component" value="Unassembled WGS sequence"/>
</dbReference>
<reference evidence="2 3" key="1">
    <citation type="journal article" date="2018" name="Arch. Microbiol.">
        <title>Hymenobacter segetis sp. nov., isolated from soil.</title>
        <authorList>
            <person name="Ten L.N."/>
            <person name="Lim S.J."/>
            <person name="Kim B.O."/>
            <person name="Kang I.K."/>
            <person name="Jung H.Y."/>
        </authorList>
    </citation>
    <scope>NUCLEOTIDE SEQUENCE [LARGE SCALE GENOMIC DNA]</scope>
    <source>
        <strain evidence="2 3">S7-3-11</strain>
    </source>
</reference>
<feature type="chain" id="PRO_5047496681" evidence="1">
    <location>
        <begin position="20"/>
        <end position="160"/>
    </location>
</feature>
<name>A0ABU9LVC3_9BACT</name>
<gene>
    <name evidence="2" type="ORF">AAFH49_10555</name>
</gene>
<keyword evidence="3" id="KW-1185">Reference proteome</keyword>
<comment type="caution">
    <text evidence="2">The sequence shown here is derived from an EMBL/GenBank/DDBJ whole genome shotgun (WGS) entry which is preliminary data.</text>
</comment>
<keyword evidence="1" id="KW-0732">Signal</keyword>
<protein>
    <submittedName>
        <fullName evidence="2">Uncharacterized protein</fullName>
    </submittedName>
</protein>
<sequence length="160" mass="18010">MKPQLLILALFACISTAYAQAQHDEFAHLGNAHARHTYWWLYSSATIHDSMAVHKEWQLASLGDQQSKDVVAYVSKDGNTARFFTFIEGLLIKQSYLTVPGTTDYDRMDGWFARTIALGDGSRFDRNSGLILNKKATSQGTMFTIEPDWQDEAAIKTSKQ</sequence>
<proteinExistence type="predicted"/>
<dbReference type="EMBL" id="JBCEVZ010000021">
    <property type="protein sequence ID" value="MEL5994649.1"/>
    <property type="molecule type" value="Genomic_DNA"/>
</dbReference>